<dbReference type="AlphaFoldDB" id="A0A0D0BNE5"/>
<dbReference type="EMBL" id="KN834797">
    <property type="protein sequence ID" value="KIK56486.1"/>
    <property type="molecule type" value="Genomic_DNA"/>
</dbReference>
<evidence type="ECO:0000313" key="2">
    <source>
        <dbReference type="EMBL" id="KIK56486.1"/>
    </source>
</evidence>
<dbReference type="Proteomes" id="UP000053593">
    <property type="component" value="Unassembled WGS sequence"/>
</dbReference>
<name>A0A0D0BNE5_9AGAR</name>
<dbReference type="HOGENOM" id="CLU_2097156_0_0_1"/>
<feature type="region of interest" description="Disordered" evidence="1">
    <location>
        <begin position="1"/>
        <end position="22"/>
    </location>
</feature>
<evidence type="ECO:0000313" key="3">
    <source>
        <dbReference type="Proteomes" id="UP000053593"/>
    </source>
</evidence>
<accession>A0A0D0BNE5</accession>
<gene>
    <name evidence="2" type="ORF">GYMLUDRAFT_247743</name>
</gene>
<proteinExistence type="predicted"/>
<sequence length="116" mass="13023">MPMESENSRSTRQRSRPKFTRHIALPAPQLQPNVIRLANTLWLSRPHRRILGPLTLFPPSLPPQKGSHIPIPSKQGAAGTYYHLQGPSTWPKAIMNDYVEMKVIVEYDAAAVACVE</sequence>
<protein>
    <submittedName>
        <fullName evidence="2">Uncharacterized protein</fullName>
    </submittedName>
</protein>
<organism evidence="2 3">
    <name type="scientific">Collybiopsis luxurians FD-317 M1</name>
    <dbReference type="NCBI Taxonomy" id="944289"/>
    <lineage>
        <taxon>Eukaryota</taxon>
        <taxon>Fungi</taxon>
        <taxon>Dikarya</taxon>
        <taxon>Basidiomycota</taxon>
        <taxon>Agaricomycotina</taxon>
        <taxon>Agaricomycetes</taxon>
        <taxon>Agaricomycetidae</taxon>
        <taxon>Agaricales</taxon>
        <taxon>Marasmiineae</taxon>
        <taxon>Omphalotaceae</taxon>
        <taxon>Collybiopsis</taxon>
        <taxon>Collybiopsis luxurians</taxon>
    </lineage>
</organism>
<evidence type="ECO:0000256" key="1">
    <source>
        <dbReference type="SAM" id="MobiDB-lite"/>
    </source>
</evidence>
<keyword evidence="3" id="KW-1185">Reference proteome</keyword>
<feature type="compositionally biased region" description="Basic residues" evidence="1">
    <location>
        <begin position="11"/>
        <end position="21"/>
    </location>
</feature>
<reference evidence="2 3" key="1">
    <citation type="submission" date="2014-04" db="EMBL/GenBank/DDBJ databases">
        <title>Evolutionary Origins and Diversification of the Mycorrhizal Mutualists.</title>
        <authorList>
            <consortium name="DOE Joint Genome Institute"/>
            <consortium name="Mycorrhizal Genomics Consortium"/>
            <person name="Kohler A."/>
            <person name="Kuo A."/>
            <person name="Nagy L.G."/>
            <person name="Floudas D."/>
            <person name="Copeland A."/>
            <person name="Barry K.W."/>
            <person name="Cichocki N."/>
            <person name="Veneault-Fourrey C."/>
            <person name="LaButti K."/>
            <person name="Lindquist E.A."/>
            <person name="Lipzen A."/>
            <person name="Lundell T."/>
            <person name="Morin E."/>
            <person name="Murat C."/>
            <person name="Riley R."/>
            <person name="Ohm R."/>
            <person name="Sun H."/>
            <person name="Tunlid A."/>
            <person name="Henrissat B."/>
            <person name="Grigoriev I.V."/>
            <person name="Hibbett D.S."/>
            <person name="Martin F."/>
        </authorList>
    </citation>
    <scope>NUCLEOTIDE SEQUENCE [LARGE SCALE GENOMIC DNA]</scope>
    <source>
        <strain evidence="2 3">FD-317 M1</strain>
    </source>
</reference>